<dbReference type="PANTHER" id="PTHR43283:SF14">
    <property type="entry name" value="BLL8153 PROTEIN"/>
    <property type="match status" value="1"/>
</dbReference>
<dbReference type="EMBL" id="BAAAWD010000014">
    <property type="protein sequence ID" value="GAA3021368.1"/>
    <property type="molecule type" value="Genomic_DNA"/>
</dbReference>
<evidence type="ECO:0000256" key="2">
    <source>
        <dbReference type="SAM" id="SignalP"/>
    </source>
</evidence>
<gene>
    <name evidence="4" type="ORF">GCM10017559_52610</name>
</gene>
<evidence type="ECO:0000313" key="5">
    <source>
        <dbReference type="Proteomes" id="UP001499930"/>
    </source>
</evidence>
<evidence type="ECO:0000256" key="1">
    <source>
        <dbReference type="SAM" id="MobiDB-lite"/>
    </source>
</evidence>
<proteinExistence type="predicted"/>
<evidence type="ECO:0000259" key="3">
    <source>
        <dbReference type="Pfam" id="PF00144"/>
    </source>
</evidence>
<feature type="compositionally biased region" description="Low complexity" evidence="1">
    <location>
        <begin position="71"/>
        <end position="80"/>
    </location>
</feature>
<keyword evidence="2" id="KW-0732">Signal</keyword>
<dbReference type="SUPFAM" id="SSF56601">
    <property type="entry name" value="beta-lactamase/transpeptidase-like"/>
    <property type="match status" value="1"/>
</dbReference>
<evidence type="ECO:0000313" key="4">
    <source>
        <dbReference type="EMBL" id="GAA3021368.1"/>
    </source>
</evidence>
<keyword evidence="4" id="KW-0378">Hydrolase</keyword>
<dbReference type="InterPro" id="IPR012338">
    <property type="entry name" value="Beta-lactam/transpept-like"/>
</dbReference>
<protein>
    <submittedName>
        <fullName evidence="4">Serine hydrolase</fullName>
    </submittedName>
</protein>
<dbReference type="Proteomes" id="UP001499930">
    <property type="component" value="Unassembled WGS sequence"/>
</dbReference>
<reference evidence="5" key="1">
    <citation type="journal article" date="2019" name="Int. J. Syst. Evol. Microbiol.">
        <title>The Global Catalogue of Microorganisms (GCM) 10K type strain sequencing project: providing services to taxonomists for standard genome sequencing and annotation.</title>
        <authorList>
            <consortium name="The Broad Institute Genomics Platform"/>
            <consortium name="The Broad Institute Genome Sequencing Center for Infectious Disease"/>
            <person name="Wu L."/>
            <person name="Ma J."/>
        </authorList>
    </citation>
    <scope>NUCLEOTIDE SEQUENCE [LARGE SCALE GENOMIC DNA]</scope>
    <source>
        <strain evidence="5">JCM 3106</strain>
    </source>
</reference>
<dbReference type="GO" id="GO:0016787">
    <property type="term" value="F:hydrolase activity"/>
    <property type="evidence" value="ECO:0007669"/>
    <property type="project" value="UniProtKB-KW"/>
</dbReference>
<feature type="chain" id="PRO_5047318924" evidence="2">
    <location>
        <begin position="25"/>
        <end position="415"/>
    </location>
</feature>
<feature type="signal peptide" evidence="2">
    <location>
        <begin position="1"/>
        <end position="24"/>
    </location>
</feature>
<organism evidence="4 5">
    <name type="scientific">Streptosporangium longisporum</name>
    <dbReference type="NCBI Taxonomy" id="46187"/>
    <lineage>
        <taxon>Bacteria</taxon>
        <taxon>Bacillati</taxon>
        <taxon>Actinomycetota</taxon>
        <taxon>Actinomycetes</taxon>
        <taxon>Streptosporangiales</taxon>
        <taxon>Streptosporangiaceae</taxon>
        <taxon>Streptosporangium</taxon>
    </lineage>
</organism>
<dbReference type="InterPro" id="IPR001466">
    <property type="entry name" value="Beta-lactam-related"/>
</dbReference>
<accession>A0ABP6KV24</accession>
<dbReference type="PANTHER" id="PTHR43283">
    <property type="entry name" value="BETA-LACTAMASE-RELATED"/>
    <property type="match status" value="1"/>
</dbReference>
<dbReference type="Gene3D" id="3.40.710.10">
    <property type="entry name" value="DD-peptidase/beta-lactamase superfamily"/>
    <property type="match status" value="1"/>
</dbReference>
<feature type="region of interest" description="Disordered" evidence="1">
    <location>
        <begin position="38"/>
        <end position="80"/>
    </location>
</feature>
<sequence length="415" mass="44294">MSISRRLRRPAVATAAVLAVTAWAVPAAALPGTAAPGPALAAAPAAHASPTPGTGRAPTTTKGTARKRATGKAGAGRVKAAKAAPGSLDLVNPSATPVTLTSAPRTLSVTYTHEGRQHTLADFLQRTGTNGFVVLDRQKIVYERYVSADRDTRFQSWSMAKSFTSAAVGIALHERLISSIDDPVTTYLPELRGSGYEGVSIRNLLRMSSGIEWDERTDVPRVQVAANQGRPVARIAARQVRGWEPGSRFEYTSMNSFVLAKLVGTVSGVPFHRYVQERIWKPAGMESTLGVGNDGNDDNLGYCCFHATDRDFARFGLLYLNDGAAKGSQVVPSSWVDLSTRPSASFNTGYGLHWWLGGDGGDDFMAAGFGGQYIYVSPEHDVVIVKSVASNAENDQREAVTAFRAVAAEVARTRP</sequence>
<feature type="domain" description="Beta-lactamase-related" evidence="3">
    <location>
        <begin position="132"/>
        <end position="407"/>
    </location>
</feature>
<keyword evidence="5" id="KW-1185">Reference proteome</keyword>
<dbReference type="Pfam" id="PF00144">
    <property type="entry name" value="Beta-lactamase"/>
    <property type="match status" value="1"/>
</dbReference>
<comment type="caution">
    <text evidence="4">The sequence shown here is derived from an EMBL/GenBank/DDBJ whole genome shotgun (WGS) entry which is preliminary data.</text>
</comment>
<dbReference type="InterPro" id="IPR050789">
    <property type="entry name" value="Diverse_Enzym_Activities"/>
</dbReference>
<name>A0ABP6KV24_9ACTN</name>
<feature type="compositionally biased region" description="Low complexity" evidence="1">
    <location>
        <begin position="38"/>
        <end position="63"/>
    </location>
</feature>
<dbReference type="RefSeq" id="WP_344899858.1">
    <property type="nucleotide sequence ID" value="NZ_BAAAWD010000014.1"/>
</dbReference>